<reference evidence="1 2" key="1">
    <citation type="submission" date="2019-03" db="EMBL/GenBank/DDBJ databases">
        <title>Genomic Encyclopedia of Archaeal and Bacterial Type Strains, Phase II (KMG-II): from individual species to whole genera.</title>
        <authorList>
            <person name="Goeker M."/>
        </authorList>
    </citation>
    <scope>NUCLEOTIDE SEQUENCE [LARGE SCALE GENOMIC DNA]</scope>
    <source>
        <strain evidence="1 2">DSM 28323</strain>
    </source>
</reference>
<gene>
    <name evidence="1" type="ORF">BC659_0993</name>
</gene>
<evidence type="ECO:0000313" key="1">
    <source>
        <dbReference type="EMBL" id="TDO28911.1"/>
    </source>
</evidence>
<dbReference type="OrthoDB" id="661896at2"/>
<organism evidence="1 2">
    <name type="scientific">Sediminibacterium goheungense</name>
    <dbReference type="NCBI Taxonomy" id="1086393"/>
    <lineage>
        <taxon>Bacteria</taxon>
        <taxon>Pseudomonadati</taxon>
        <taxon>Bacteroidota</taxon>
        <taxon>Chitinophagia</taxon>
        <taxon>Chitinophagales</taxon>
        <taxon>Chitinophagaceae</taxon>
        <taxon>Sediminibacterium</taxon>
    </lineage>
</organism>
<keyword evidence="2" id="KW-1185">Reference proteome</keyword>
<protein>
    <recommendedName>
        <fullName evidence="3">WG repeat protein</fullName>
    </recommendedName>
</protein>
<dbReference type="AlphaFoldDB" id="A0A4R6J2A7"/>
<dbReference type="RefSeq" id="WP_133473523.1">
    <property type="nucleotide sequence ID" value="NZ_SNWP01000010.1"/>
</dbReference>
<sequence length="246" mass="28707">MKNSSVFFIILFMAAFQSQVKAQDFERIDPLRHAKENIHFLNDANGRPFKSVRNFEEEGSPYFSENYLQSNIQLRNGKTYHNIPIKFNQLTGEVIFKTSDGQEMLVANPFQRIELQHEGKTYIFRSGFPPIDKQTDVSVYQLLDSGTAVLLKYTTVLYQDKQVYNSPNTVRTYNKKENNYAWTPSQGLVRVPKKENEWAAFFGSLHTEMKSFIKKENVKLKNEEDIIRIFRHYNQLLKQVSAANTN</sequence>
<evidence type="ECO:0008006" key="3">
    <source>
        <dbReference type="Google" id="ProtNLM"/>
    </source>
</evidence>
<comment type="caution">
    <text evidence="1">The sequence shown here is derived from an EMBL/GenBank/DDBJ whole genome shotgun (WGS) entry which is preliminary data.</text>
</comment>
<accession>A0A4R6J2A7</accession>
<proteinExistence type="predicted"/>
<evidence type="ECO:0000313" key="2">
    <source>
        <dbReference type="Proteomes" id="UP000295741"/>
    </source>
</evidence>
<name>A0A4R6J2A7_9BACT</name>
<dbReference type="Proteomes" id="UP000295741">
    <property type="component" value="Unassembled WGS sequence"/>
</dbReference>
<dbReference type="EMBL" id="SNWP01000010">
    <property type="protein sequence ID" value="TDO28911.1"/>
    <property type="molecule type" value="Genomic_DNA"/>
</dbReference>